<keyword evidence="8 24" id="KW-0808">Transferase</keyword>
<feature type="binding site" evidence="21">
    <location>
        <begin position="60"/>
        <end position="64"/>
    </location>
    <ligand>
        <name>substrate</name>
    </ligand>
</feature>
<gene>
    <name evidence="26" type="ORF">DU000_01875</name>
</gene>
<evidence type="ECO:0000256" key="11">
    <source>
        <dbReference type="ARBA" id="ARBA00022741"/>
    </source>
</evidence>
<feature type="binding site" evidence="22">
    <location>
        <position position="106"/>
    </location>
    <ligand>
        <name>ATP</name>
        <dbReference type="ChEBI" id="CHEBI:30616"/>
    </ligand>
</feature>
<evidence type="ECO:0000256" key="21">
    <source>
        <dbReference type="PIRSR" id="PIRSR600829-2"/>
    </source>
</evidence>
<feature type="binding site" evidence="23">
    <location>
        <position position="58"/>
    </location>
    <ligand>
        <name>a divalent metal cation</name>
        <dbReference type="ChEBI" id="CHEBI:60240"/>
    </ligand>
</feature>
<dbReference type="EMBL" id="QPGB01000001">
    <property type="protein sequence ID" value="RCS59502.1"/>
    <property type="molecule type" value="Genomic_DNA"/>
</dbReference>
<dbReference type="Pfam" id="PF01219">
    <property type="entry name" value="DAGK_prokar"/>
    <property type="match status" value="1"/>
</dbReference>
<comment type="catalytic activity">
    <reaction evidence="24">
        <text>a 1,2-diacyl-sn-glycerol + ATP = a 1,2-diacyl-sn-glycero-3-phosphate + ADP + H(+)</text>
        <dbReference type="Rhea" id="RHEA:10272"/>
        <dbReference type="ChEBI" id="CHEBI:15378"/>
        <dbReference type="ChEBI" id="CHEBI:17815"/>
        <dbReference type="ChEBI" id="CHEBI:30616"/>
        <dbReference type="ChEBI" id="CHEBI:58608"/>
        <dbReference type="ChEBI" id="CHEBI:456216"/>
        <dbReference type="EC" id="2.7.1.107"/>
    </reaction>
</comment>
<feature type="transmembrane region" description="Helical" evidence="24">
    <location>
        <begin position="65"/>
        <end position="82"/>
    </location>
</feature>
<evidence type="ECO:0000256" key="7">
    <source>
        <dbReference type="ARBA" id="ARBA00022519"/>
    </source>
</evidence>
<keyword evidence="6" id="KW-0444">Lipid biosynthesis</keyword>
<keyword evidence="15 24" id="KW-1133">Transmembrane helix</keyword>
<dbReference type="RefSeq" id="WP_114401652.1">
    <property type="nucleotide sequence ID" value="NZ_QPGB01000001.1"/>
</dbReference>
<evidence type="ECO:0000256" key="15">
    <source>
        <dbReference type="ARBA" id="ARBA00022989"/>
    </source>
</evidence>
<feature type="transmembrane region" description="Helical" evidence="24">
    <location>
        <begin position="88"/>
        <end position="109"/>
    </location>
</feature>
<dbReference type="PANTHER" id="PTHR34299">
    <property type="entry name" value="DIACYLGLYCEROL KINASE"/>
    <property type="match status" value="1"/>
</dbReference>
<feature type="binding site" evidence="23">
    <location>
        <position position="106"/>
    </location>
    <ligand>
        <name>a divalent metal cation</name>
        <dbReference type="ChEBI" id="CHEBI:60240"/>
    </ligand>
</feature>
<sequence length="158" mass="16933">MKPLPPSPPNHPPAALTDNNSIDETGTESPFKGNIGIKRAYYALFHSCNGLMLAIRHESAFRQELTLAILLLPVALLLPVTAVERVLLIGSVILVLIVELLNSSVEAAIDRISLERHRLSKRAKDLGSAAVLLALALCLLTWGCLAGPICVSLLKNGL</sequence>
<dbReference type="Gene3D" id="1.10.287.3610">
    <property type="match status" value="1"/>
</dbReference>
<dbReference type="OrthoDB" id="9796011at2"/>
<evidence type="ECO:0000256" key="13">
    <source>
        <dbReference type="ARBA" id="ARBA00022840"/>
    </source>
</evidence>
<keyword evidence="11 22" id="KW-0547">Nucleotide-binding</keyword>
<evidence type="ECO:0000256" key="24">
    <source>
        <dbReference type="RuleBase" id="RU363065"/>
    </source>
</evidence>
<evidence type="ECO:0000256" key="20">
    <source>
        <dbReference type="PIRSR" id="PIRSR600829-1"/>
    </source>
</evidence>
<evidence type="ECO:0000256" key="6">
    <source>
        <dbReference type="ARBA" id="ARBA00022516"/>
    </source>
</evidence>
<dbReference type="CDD" id="cd14264">
    <property type="entry name" value="DAGK_IM"/>
    <property type="match status" value="1"/>
</dbReference>
<dbReference type="GO" id="GO:0006654">
    <property type="term" value="P:phosphatidic acid biosynthetic process"/>
    <property type="evidence" value="ECO:0007669"/>
    <property type="project" value="InterPro"/>
</dbReference>
<feature type="compositionally biased region" description="Polar residues" evidence="25">
    <location>
        <begin position="17"/>
        <end position="27"/>
    </location>
</feature>
<feature type="transmembrane region" description="Helical" evidence="24">
    <location>
        <begin position="130"/>
        <end position="154"/>
    </location>
</feature>
<feature type="region of interest" description="Disordered" evidence="25">
    <location>
        <begin position="1"/>
        <end position="27"/>
    </location>
</feature>
<dbReference type="PANTHER" id="PTHR34299:SF1">
    <property type="entry name" value="DIACYLGLYCEROL KINASE"/>
    <property type="match status" value="1"/>
</dbReference>
<dbReference type="GO" id="GO:0005524">
    <property type="term" value="F:ATP binding"/>
    <property type="evidence" value="ECO:0007669"/>
    <property type="project" value="UniProtKB-KW"/>
</dbReference>
<evidence type="ECO:0000256" key="2">
    <source>
        <dbReference type="ARBA" id="ARBA00005967"/>
    </source>
</evidence>
<keyword evidence="18" id="KW-0594">Phospholipid biosynthesis</keyword>
<keyword evidence="19 24" id="KW-1208">Phospholipid metabolism</keyword>
<evidence type="ECO:0000256" key="16">
    <source>
        <dbReference type="ARBA" id="ARBA00023098"/>
    </source>
</evidence>
<keyword evidence="9 24" id="KW-0812">Transmembrane</keyword>
<evidence type="ECO:0000256" key="9">
    <source>
        <dbReference type="ARBA" id="ARBA00022692"/>
    </source>
</evidence>
<accession>A0A368L7H1</accession>
<feature type="binding site" evidence="22">
    <location>
        <begin position="115"/>
        <end position="117"/>
    </location>
    <ligand>
        <name>ATP</name>
        <dbReference type="ChEBI" id="CHEBI:30616"/>
    </ligand>
</feature>
<evidence type="ECO:0000256" key="22">
    <source>
        <dbReference type="PIRSR" id="PIRSR600829-3"/>
    </source>
</evidence>
<feature type="binding site" evidence="22">
    <location>
        <position position="58"/>
    </location>
    <ligand>
        <name>ATP</name>
        <dbReference type="ChEBI" id="CHEBI:30616"/>
    </ligand>
</feature>
<dbReference type="AlphaFoldDB" id="A0A368L7H1"/>
<keyword evidence="13 22" id="KW-0067">ATP-binding</keyword>
<feature type="binding site" evidence="22">
    <location>
        <begin position="124"/>
        <end position="125"/>
    </location>
    <ligand>
        <name>ATP</name>
        <dbReference type="ChEBI" id="CHEBI:30616"/>
    </ligand>
</feature>
<evidence type="ECO:0000256" key="10">
    <source>
        <dbReference type="ARBA" id="ARBA00022723"/>
    </source>
</evidence>
<feature type="binding site" evidence="21">
    <location>
        <position position="99"/>
    </location>
    <ligand>
        <name>substrate</name>
    </ligand>
</feature>
<protein>
    <recommendedName>
        <fullName evidence="4 24">Diacylglycerol kinase</fullName>
        <ecNumber evidence="3 24">2.7.1.107</ecNumber>
    </recommendedName>
</protein>
<dbReference type="InterPro" id="IPR000829">
    <property type="entry name" value="DAGK"/>
</dbReference>
<keyword evidence="10 23" id="KW-0479">Metal-binding</keyword>
<feature type="binding site" evidence="21">
    <location>
        <position position="128"/>
    </location>
    <ligand>
        <name>substrate</name>
    </ligand>
</feature>
<feature type="binding site" evidence="22">
    <location>
        <position position="39"/>
    </location>
    <ligand>
        <name>ATP</name>
        <dbReference type="ChEBI" id="CHEBI:30616"/>
    </ligand>
</feature>
<reference evidence="26 27" key="1">
    <citation type="journal article" date="2018" name="Int. J. Syst. Evol. Microbiol.">
        <title>Parvibium lacunae gen. nov., sp. nov., a new member of the family Alcaligenaceae isolated from a freshwater pond.</title>
        <authorList>
            <person name="Chen W.M."/>
            <person name="Xie P.B."/>
            <person name="Hsu M.Y."/>
            <person name="Sheu S.Y."/>
        </authorList>
    </citation>
    <scope>NUCLEOTIDE SEQUENCE [LARGE SCALE GENOMIC DNA]</scope>
    <source>
        <strain evidence="26 27">KMB9</strain>
    </source>
</reference>
<keyword evidence="7 24" id="KW-0997">Cell inner membrane</keyword>
<evidence type="ECO:0000313" key="27">
    <source>
        <dbReference type="Proteomes" id="UP000252357"/>
    </source>
</evidence>
<dbReference type="GO" id="GO:0004143">
    <property type="term" value="F:ATP-dependent diacylglycerol kinase activity"/>
    <property type="evidence" value="ECO:0007669"/>
    <property type="project" value="UniProtKB-EC"/>
</dbReference>
<evidence type="ECO:0000256" key="12">
    <source>
        <dbReference type="ARBA" id="ARBA00022777"/>
    </source>
</evidence>
<keyword evidence="14 23" id="KW-0460">Magnesium</keyword>
<organism evidence="26 27">
    <name type="scientific">Parvibium lacunae</name>
    <dbReference type="NCBI Taxonomy" id="1888893"/>
    <lineage>
        <taxon>Bacteria</taxon>
        <taxon>Pseudomonadati</taxon>
        <taxon>Pseudomonadota</taxon>
        <taxon>Betaproteobacteria</taxon>
        <taxon>Burkholderiales</taxon>
        <taxon>Alcaligenaceae</taxon>
        <taxon>Parvibium</taxon>
    </lineage>
</organism>
<keyword evidence="16 24" id="KW-0443">Lipid metabolism</keyword>
<evidence type="ECO:0000256" key="4">
    <source>
        <dbReference type="ARBA" id="ARBA00017575"/>
    </source>
</evidence>
<evidence type="ECO:0000256" key="25">
    <source>
        <dbReference type="SAM" id="MobiDB-lite"/>
    </source>
</evidence>
<keyword evidence="17 24" id="KW-0472">Membrane</keyword>
<evidence type="ECO:0000256" key="3">
    <source>
        <dbReference type="ARBA" id="ARBA00012133"/>
    </source>
</evidence>
<keyword evidence="12 24" id="KW-0418">Kinase</keyword>
<proteinExistence type="inferred from homology"/>
<feature type="binding site" evidence="21">
    <location>
        <position position="39"/>
    </location>
    <ligand>
        <name>substrate</name>
    </ligand>
</feature>
<dbReference type="GO" id="GO:0005886">
    <property type="term" value="C:plasma membrane"/>
    <property type="evidence" value="ECO:0007669"/>
    <property type="project" value="UniProtKB-SubCell"/>
</dbReference>
<comment type="caution">
    <text evidence="26">The sequence shown here is derived from an EMBL/GenBank/DDBJ whole genome shotgun (WGS) entry which is preliminary data.</text>
</comment>
<name>A0A368L7H1_9BURK</name>
<feature type="compositionally biased region" description="Pro residues" evidence="25">
    <location>
        <begin position="1"/>
        <end position="12"/>
    </location>
</feature>
<dbReference type="InterPro" id="IPR033718">
    <property type="entry name" value="DAGK_prok"/>
</dbReference>
<comment type="subcellular location">
    <subcellularLocation>
        <location evidence="1 24">Cell inner membrane</location>
        <topology evidence="1 24">Multi-pass membrane protein</topology>
    </subcellularLocation>
</comment>
<dbReference type="GO" id="GO:0046872">
    <property type="term" value="F:metal ion binding"/>
    <property type="evidence" value="ECO:0007669"/>
    <property type="project" value="UniProtKB-KW"/>
</dbReference>
<comment type="cofactor">
    <cofactor evidence="23">
        <name>Mg(2+)</name>
        <dbReference type="ChEBI" id="CHEBI:18420"/>
    </cofactor>
    <text evidence="23">Mn(2+), Zn(2+), Cd(2+) and Co(2+) support activity to lesser extents.</text>
</comment>
<evidence type="ECO:0000256" key="5">
    <source>
        <dbReference type="ARBA" id="ARBA00022475"/>
    </source>
</evidence>
<dbReference type="EC" id="2.7.1.107" evidence="3 24"/>
<evidence type="ECO:0000256" key="19">
    <source>
        <dbReference type="ARBA" id="ARBA00023264"/>
    </source>
</evidence>
<evidence type="ECO:0000313" key="26">
    <source>
        <dbReference type="EMBL" id="RCS59502.1"/>
    </source>
</evidence>
<evidence type="ECO:0000256" key="17">
    <source>
        <dbReference type="ARBA" id="ARBA00023136"/>
    </source>
</evidence>
<evidence type="ECO:0000256" key="23">
    <source>
        <dbReference type="PIRSR" id="PIRSR600829-4"/>
    </source>
</evidence>
<dbReference type="Proteomes" id="UP000252357">
    <property type="component" value="Unassembled WGS sequence"/>
</dbReference>
<evidence type="ECO:0000256" key="18">
    <source>
        <dbReference type="ARBA" id="ARBA00023209"/>
    </source>
</evidence>
<evidence type="ECO:0000256" key="8">
    <source>
        <dbReference type="ARBA" id="ARBA00022679"/>
    </source>
</evidence>
<feature type="active site" description="Proton acceptor" evidence="20">
    <location>
        <position position="99"/>
    </location>
</feature>
<comment type="function">
    <text evidence="24">Catalyzes the ATP-dependent phosphorylation of sn-l,2-diacylglycerol (DAG) to phosphatidic acid. Involved in the recycling of diacylglycerol produced as a by-product during membrane-derived oligosaccharide (MDO) biosynthesis.</text>
</comment>
<dbReference type="InterPro" id="IPR036945">
    <property type="entry name" value="DAGK_sf"/>
</dbReference>
<keyword evidence="5" id="KW-1003">Cell membrane</keyword>
<evidence type="ECO:0000256" key="14">
    <source>
        <dbReference type="ARBA" id="ARBA00022842"/>
    </source>
</evidence>
<evidence type="ECO:0000256" key="1">
    <source>
        <dbReference type="ARBA" id="ARBA00004429"/>
    </source>
</evidence>
<feature type="binding site" evidence="21">
    <location>
        <position position="85"/>
    </location>
    <ligand>
        <name>substrate</name>
    </ligand>
</feature>
<comment type="similarity">
    <text evidence="2 24">Belongs to the bacterial diacylglycerol kinase family.</text>
</comment>
<keyword evidence="27" id="KW-1185">Reference proteome</keyword>